<name>A0ABV2GZU6_9HYPH</name>
<reference evidence="1 2" key="1">
    <citation type="submission" date="2024-06" db="EMBL/GenBank/DDBJ databases">
        <title>Genomic Encyclopedia of Type Strains, Phase IV (KMG-IV): sequencing the most valuable type-strain genomes for metagenomic binning, comparative biology and taxonomic classification.</title>
        <authorList>
            <person name="Goeker M."/>
        </authorList>
    </citation>
    <scope>NUCLEOTIDE SEQUENCE [LARGE SCALE GENOMIC DNA]</scope>
    <source>
        <strain evidence="1 2">DSM 100022</strain>
    </source>
</reference>
<accession>A0ABV2GZU6</accession>
<comment type="caution">
    <text evidence="1">The sequence shown here is derived from an EMBL/GenBank/DDBJ whole genome shotgun (WGS) entry which is preliminary data.</text>
</comment>
<keyword evidence="2" id="KW-1185">Reference proteome</keyword>
<dbReference type="EMBL" id="JBEPMC010000024">
    <property type="protein sequence ID" value="MET3583804.1"/>
    <property type="molecule type" value="Genomic_DNA"/>
</dbReference>
<protein>
    <submittedName>
        <fullName evidence="1">Uncharacterized protein</fullName>
    </submittedName>
</protein>
<proteinExistence type="predicted"/>
<gene>
    <name evidence="1" type="ORF">ABID19_006870</name>
</gene>
<evidence type="ECO:0000313" key="2">
    <source>
        <dbReference type="Proteomes" id="UP001549204"/>
    </source>
</evidence>
<dbReference type="Proteomes" id="UP001549204">
    <property type="component" value="Unassembled WGS sequence"/>
</dbReference>
<evidence type="ECO:0000313" key="1">
    <source>
        <dbReference type="EMBL" id="MET3583804.1"/>
    </source>
</evidence>
<sequence>MPVVSLGIDIARFVFESTVWMLLDTPSYGGGLVAAS</sequence>
<organism evidence="1 2">
    <name type="scientific">Mesorhizobium robiniae</name>
    <dbReference type="NCBI Taxonomy" id="559315"/>
    <lineage>
        <taxon>Bacteria</taxon>
        <taxon>Pseudomonadati</taxon>
        <taxon>Pseudomonadota</taxon>
        <taxon>Alphaproteobacteria</taxon>
        <taxon>Hyphomicrobiales</taxon>
        <taxon>Phyllobacteriaceae</taxon>
        <taxon>Mesorhizobium</taxon>
    </lineage>
</organism>